<keyword evidence="2" id="KW-0378">Hydrolase</keyword>
<gene>
    <name evidence="2" type="ORF">HP438_02805</name>
</gene>
<proteinExistence type="predicted"/>
<name>A0A7Y6EFL7_9SPHN</name>
<evidence type="ECO:0000313" key="2">
    <source>
        <dbReference type="EMBL" id="NUU45908.1"/>
    </source>
</evidence>
<dbReference type="PANTHER" id="PTHR43546:SF3">
    <property type="entry name" value="UPF0173 METAL-DEPENDENT HYDROLASE MJ1163"/>
    <property type="match status" value="1"/>
</dbReference>
<dbReference type="Proteomes" id="UP000536441">
    <property type="component" value="Unassembled WGS sequence"/>
</dbReference>
<evidence type="ECO:0000313" key="3">
    <source>
        <dbReference type="Proteomes" id="UP000536441"/>
    </source>
</evidence>
<comment type="caution">
    <text evidence="2">The sequence shown here is derived from an EMBL/GenBank/DDBJ whole genome shotgun (WGS) entry which is preliminary data.</text>
</comment>
<dbReference type="InterPro" id="IPR050114">
    <property type="entry name" value="UPF0173_UPF0282_UlaG_hydrolase"/>
</dbReference>
<dbReference type="Gene3D" id="3.60.15.10">
    <property type="entry name" value="Ribonuclease Z/Hydroxyacylglutathione hydrolase-like"/>
    <property type="match status" value="1"/>
</dbReference>
<feature type="domain" description="Metallo-beta-lactamase" evidence="1">
    <location>
        <begin position="55"/>
        <end position="272"/>
    </location>
</feature>
<organism evidence="2 3">
    <name type="scientific">Sphingomonas zeae</name>
    <dbReference type="NCBI Taxonomy" id="1646122"/>
    <lineage>
        <taxon>Bacteria</taxon>
        <taxon>Pseudomonadati</taxon>
        <taxon>Pseudomonadota</taxon>
        <taxon>Alphaproteobacteria</taxon>
        <taxon>Sphingomonadales</taxon>
        <taxon>Sphingomonadaceae</taxon>
        <taxon>Sphingomonas</taxon>
    </lineage>
</organism>
<evidence type="ECO:0000259" key="1">
    <source>
        <dbReference type="SMART" id="SM00849"/>
    </source>
</evidence>
<dbReference type="SUPFAM" id="SSF56281">
    <property type="entry name" value="Metallo-hydrolase/oxidoreductase"/>
    <property type="match status" value="1"/>
</dbReference>
<keyword evidence="3" id="KW-1185">Reference proteome</keyword>
<dbReference type="Pfam" id="PF12706">
    <property type="entry name" value="Lactamase_B_2"/>
    <property type="match status" value="1"/>
</dbReference>
<dbReference type="AlphaFoldDB" id="A0A7Y6EFL7"/>
<dbReference type="EMBL" id="JABMCH010000049">
    <property type="protein sequence ID" value="NUU45908.1"/>
    <property type="molecule type" value="Genomic_DNA"/>
</dbReference>
<dbReference type="PANTHER" id="PTHR43546">
    <property type="entry name" value="UPF0173 METAL-DEPENDENT HYDROLASE MJ1163-RELATED"/>
    <property type="match status" value="1"/>
</dbReference>
<reference evidence="2 3" key="1">
    <citation type="submission" date="2020-05" db="EMBL/GenBank/DDBJ databases">
        <title>Genome Sequencing of Type Strains.</title>
        <authorList>
            <person name="Lemaire J.F."/>
            <person name="Inderbitzin P."/>
            <person name="Gregorio O.A."/>
            <person name="Collins S.B."/>
            <person name="Wespe N."/>
            <person name="Knight-Connoni V."/>
        </authorList>
    </citation>
    <scope>NUCLEOTIDE SEQUENCE [LARGE SCALE GENOMIC DNA]</scope>
    <source>
        <strain evidence="2 3">DSM 100049</strain>
    </source>
</reference>
<dbReference type="SMART" id="SM00849">
    <property type="entry name" value="Lactamase_B"/>
    <property type="match status" value="1"/>
</dbReference>
<sequence length="326" mass="35638">MRNSIKIALLAAVCLVGVGGFWGYQELRPRSTAAYNDMRSVAPKGPTDLTVRYLGTASLSFDDGETAIMEDGFFSRPGVFSVVASKIPPNEQRINEGLQKADIHRLAAIFVAHSHYDHAMDTGNVALKTGAVVLGSQSTKYVVEGAGLPASRVRLIKDGSVFQFGRFKITVFETPHSPHPAFPGIIDRVITPPAKAEEYKLGQNYSFLIEHGARRILVIGSGNYIPGKFKGVKADVVFLGVSMAGRQGDAFVKNLWHESVELTGAKLVIPVHWDDFFQKFGDPLNALPAKLDDFDKTMKVLVPLAKRDGVTLRIPTAYTPIDLDQR</sequence>
<dbReference type="InterPro" id="IPR036866">
    <property type="entry name" value="RibonucZ/Hydroxyglut_hydro"/>
</dbReference>
<protein>
    <submittedName>
        <fullName evidence="2">MBL fold metallo-hydrolase</fullName>
    </submittedName>
</protein>
<dbReference type="InterPro" id="IPR001279">
    <property type="entry name" value="Metallo-B-lactamas"/>
</dbReference>
<dbReference type="GO" id="GO:0016787">
    <property type="term" value="F:hydrolase activity"/>
    <property type="evidence" value="ECO:0007669"/>
    <property type="project" value="UniProtKB-KW"/>
</dbReference>
<accession>A0A7Y6EFL7</accession>